<evidence type="ECO:0000256" key="9">
    <source>
        <dbReference type="SAM" id="Phobius"/>
    </source>
</evidence>
<keyword evidence="4 9" id="KW-0812">Transmembrane</keyword>
<dbReference type="PANTHER" id="PTHR11795:SF445">
    <property type="entry name" value="AMINO ACID ABC TRANSPORTER PERMEASE PROTEIN"/>
    <property type="match status" value="1"/>
</dbReference>
<keyword evidence="3" id="KW-1003">Cell membrane</keyword>
<evidence type="ECO:0000313" key="11">
    <source>
        <dbReference type="Proteomes" id="UP000032067"/>
    </source>
</evidence>
<comment type="subcellular location">
    <subcellularLocation>
        <location evidence="1">Cell membrane</location>
        <topology evidence="1">Multi-pass membrane protein</topology>
    </subcellularLocation>
</comment>
<dbReference type="CDD" id="cd06582">
    <property type="entry name" value="TM_PBP1_LivH_like"/>
    <property type="match status" value="1"/>
</dbReference>
<keyword evidence="5" id="KW-0029">Amino-acid transport</keyword>
<feature type="transmembrane region" description="Helical" evidence="9">
    <location>
        <begin position="20"/>
        <end position="53"/>
    </location>
</feature>
<evidence type="ECO:0000256" key="1">
    <source>
        <dbReference type="ARBA" id="ARBA00004651"/>
    </source>
</evidence>
<evidence type="ECO:0000256" key="3">
    <source>
        <dbReference type="ARBA" id="ARBA00022475"/>
    </source>
</evidence>
<dbReference type="GO" id="GO:0022857">
    <property type="term" value="F:transmembrane transporter activity"/>
    <property type="evidence" value="ECO:0007669"/>
    <property type="project" value="InterPro"/>
</dbReference>
<feature type="transmembrane region" description="Helical" evidence="9">
    <location>
        <begin position="138"/>
        <end position="162"/>
    </location>
</feature>
<dbReference type="EMBL" id="JXQQ01000044">
    <property type="protein sequence ID" value="KIQ29573.1"/>
    <property type="molecule type" value="Genomic_DNA"/>
</dbReference>
<evidence type="ECO:0000256" key="4">
    <source>
        <dbReference type="ARBA" id="ARBA00022692"/>
    </source>
</evidence>
<dbReference type="InterPro" id="IPR001851">
    <property type="entry name" value="ABC_transp_permease"/>
</dbReference>
<dbReference type="Pfam" id="PF02653">
    <property type="entry name" value="BPD_transp_2"/>
    <property type="match status" value="1"/>
</dbReference>
<keyword evidence="7 9" id="KW-0472">Membrane</keyword>
<evidence type="ECO:0000256" key="6">
    <source>
        <dbReference type="ARBA" id="ARBA00022989"/>
    </source>
</evidence>
<sequence>MFDFGILFPSVLNGLTTGAVYALIALGLTLIYGVLHIINFAHGASLMLALYAVYFLKERLGIDPYLALPIVVLGMFALGYALQRVVINRAGHGKDENILLATLGIAIVMENLALLFFKSDTRNIDTAYSLSTVAIGPAMIAVPKLVAFAGALVVSGILFWIMGRTDLGRAIRAVAKEKEGAKLMGIDVDHVYAMSFGIGLACLGAAACFLLPAYYVNPQVGGGFVLVAFTIVVLGGMGSFVGALIGGFLVGIVESLGGLYLGESLGQIGIFAIFIGVVLFRPQGMFGAKA</sequence>
<protein>
    <submittedName>
        <fullName evidence="10">Branched-chain amino acid ABC transporter permease</fullName>
    </submittedName>
</protein>
<proteinExistence type="inferred from homology"/>
<evidence type="ECO:0000256" key="7">
    <source>
        <dbReference type="ARBA" id="ARBA00023136"/>
    </source>
</evidence>
<dbReference type="InterPro" id="IPR052157">
    <property type="entry name" value="BCAA_transport_permease"/>
</dbReference>
<keyword evidence="2" id="KW-0813">Transport</keyword>
<dbReference type="PANTHER" id="PTHR11795">
    <property type="entry name" value="BRANCHED-CHAIN AMINO ACID TRANSPORT SYSTEM PERMEASE PROTEIN LIVH"/>
    <property type="match status" value="1"/>
</dbReference>
<dbReference type="AlphaFoldDB" id="A0A0D0LK43"/>
<evidence type="ECO:0000256" key="2">
    <source>
        <dbReference type="ARBA" id="ARBA00022448"/>
    </source>
</evidence>
<keyword evidence="6 9" id="KW-1133">Transmembrane helix</keyword>
<evidence type="ECO:0000256" key="5">
    <source>
        <dbReference type="ARBA" id="ARBA00022970"/>
    </source>
</evidence>
<feature type="transmembrane region" description="Helical" evidence="9">
    <location>
        <begin position="65"/>
        <end position="86"/>
    </location>
</feature>
<evidence type="ECO:0000256" key="8">
    <source>
        <dbReference type="ARBA" id="ARBA00037998"/>
    </source>
</evidence>
<feature type="transmembrane region" description="Helical" evidence="9">
    <location>
        <begin position="191"/>
        <end position="216"/>
    </location>
</feature>
<evidence type="ECO:0000313" key="10">
    <source>
        <dbReference type="EMBL" id="KIQ29573.1"/>
    </source>
</evidence>
<dbReference type="GO" id="GO:0005886">
    <property type="term" value="C:plasma membrane"/>
    <property type="evidence" value="ECO:0007669"/>
    <property type="project" value="UniProtKB-SubCell"/>
</dbReference>
<dbReference type="RefSeq" id="WP_042580270.1">
    <property type="nucleotide sequence ID" value="NZ_JXQQ01000044.1"/>
</dbReference>
<reference evidence="10 11" key="1">
    <citation type="submission" date="2014-12" db="EMBL/GenBank/DDBJ databases">
        <title>16Stimator: statistical estimation of ribosomal gene copy numbers from draft genome assemblies.</title>
        <authorList>
            <person name="Perisin M.A."/>
            <person name="Vetter M."/>
            <person name="Gilbert J.A."/>
            <person name="Bergelson J."/>
        </authorList>
    </citation>
    <scope>NUCLEOTIDE SEQUENCE [LARGE SCALE GENOMIC DNA]</scope>
    <source>
        <strain evidence="10 11">MEDvA23</strain>
    </source>
</reference>
<feature type="transmembrane region" description="Helical" evidence="9">
    <location>
        <begin position="259"/>
        <end position="280"/>
    </location>
</feature>
<organism evidence="10 11">
    <name type="scientific">Variovorax paradoxus</name>
    <dbReference type="NCBI Taxonomy" id="34073"/>
    <lineage>
        <taxon>Bacteria</taxon>
        <taxon>Pseudomonadati</taxon>
        <taxon>Pseudomonadota</taxon>
        <taxon>Betaproteobacteria</taxon>
        <taxon>Burkholderiales</taxon>
        <taxon>Comamonadaceae</taxon>
        <taxon>Variovorax</taxon>
    </lineage>
</organism>
<comment type="similarity">
    <text evidence="8">Belongs to the binding-protein-dependent transport system permease family. LivHM subfamily.</text>
</comment>
<feature type="transmembrane region" description="Helical" evidence="9">
    <location>
        <begin position="223"/>
        <end position="253"/>
    </location>
</feature>
<dbReference type="Proteomes" id="UP000032067">
    <property type="component" value="Unassembled WGS sequence"/>
</dbReference>
<accession>A0A0D0LK43</accession>
<comment type="caution">
    <text evidence="10">The sequence shown here is derived from an EMBL/GenBank/DDBJ whole genome shotgun (WGS) entry which is preliminary data.</text>
</comment>
<dbReference type="OrthoDB" id="9807115at2"/>
<gene>
    <name evidence="10" type="ORF">RT97_18495</name>
</gene>
<name>A0A0D0LK43_VARPD</name>
<dbReference type="GO" id="GO:0006865">
    <property type="term" value="P:amino acid transport"/>
    <property type="evidence" value="ECO:0007669"/>
    <property type="project" value="UniProtKB-KW"/>
</dbReference>
<feature type="transmembrane region" description="Helical" evidence="9">
    <location>
        <begin position="98"/>
        <end position="117"/>
    </location>
</feature>